<dbReference type="GeneID" id="101861087"/>
<name>A0ABM0JB57_APLCA</name>
<dbReference type="InterPro" id="IPR019002">
    <property type="entry name" value="Ribosome_biogenesis_Nop16"/>
</dbReference>
<comment type="similarity">
    <text evidence="2">Belongs to the NOP16 family.</text>
</comment>
<organism evidence="6 7">
    <name type="scientific">Aplysia californica</name>
    <name type="common">California sea hare</name>
    <dbReference type="NCBI Taxonomy" id="6500"/>
    <lineage>
        <taxon>Eukaryota</taxon>
        <taxon>Metazoa</taxon>
        <taxon>Spiralia</taxon>
        <taxon>Lophotrochozoa</taxon>
        <taxon>Mollusca</taxon>
        <taxon>Gastropoda</taxon>
        <taxon>Heterobranchia</taxon>
        <taxon>Euthyneura</taxon>
        <taxon>Tectipleura</taxon>
        <taxon>Aplysiida</taxon>
        <taxon>Aplysioidea</taxon>
        <taxon>Aplysiidae</taxon>
        <taxon>Aplysia</taxon>
    </lineage>
</organism>
<feature type="region of interest" description="Disordered" evidence="5">
    <location>
        <begin position="1"/>
        <end position="27"/>
    </location>
</feature>
<keyword evidence="6" id="KW-1185">Reference proteome</keyword>
<dbReference type="RefSeq" id="XP_005089624.1">
    <property type="nucleotide sequence ID" value="XM_005089567.3"/>
</dbReference>
<dbReference type="Proteomes" id="UP000694888">
    <property type="component" value="Unplaced"/>
</dbReference>
<dbReference type="Pfam" id="PF09420">
    <property type="entry name" value="Nop16"/>
    <property type="match status" value="2"/>
</dbReference>
<evidence type="ECO:0000256" key="1">
    <source>
        <dbReference type="ARBA" id="ARBA00004604"/>
    </source>
</evidence>
<dbReference type="PANTHER" id="PTHR13243">
    <property type="entry name" value="HSPC111 PROTEIN-RELATED"/>
    <property type="match status" value="1"/>
</dbReference>
<evidence type="ECO:0000256" key="5">
    <source>
        <dbReference type="SAM" id="MobiDB-lite"/>
    </source>
</evidence>
<gene>
    <name evidence="7" type="primary">LOC101861087</name>
</gene>
<evidence type="ECO:0000256" key="4">
    <source>
        <dbReference type="ARBA" id="ARBA00023242"/>
    </source>
</evidence>
<feature type="compositionally biased region" description="Basic residues" evidence="5">
    <location>
        <begin position="18"/>
        <end position="27"/>
    </location>
</feature>
<evidence type="ECO:0000313" key="6">
    <source>
        <dbReference type="Proteomes" id="UP000694888"/>
    </source>
</evidence>
<protein>
    <recommendedName>
        <fullName evidence="3">Nucleolar protein 16</fullName>
    </recommendedName>
</protein>
<evidence type="ECO:0000256" key="3">
    <source>
        <dbReference type="ARBA" id="ARBA00015522"/>
    </source>
</evidence>
<feature type="region of interest" description="Disordered" evidence="5">
    <location>
        <begin position="228"/>
        <end position="251"/>
    </location>
</feature>
<comment type="subcellular location">
    <subcellularLocation>
        <location evidence="1">Nucleus</location>
        <location evidence="1">Nucleolus</location>
    </subcellularLocation>
</comment>
<sequence length="251" mass="29301">MGKVKKQKKHLKFDYNRDRKKNWKKAKGTPTIKCDEIKAAWDETKSVKRNMRDMGLSADPNKTLRLPRVKPLKMGTLDVEMEIDLEKTPTKTFVVDDLEVKSKIAGKKKMTMSDEDAGFCVYMMDKYGDNYVAMARDERNYYQDTPKQIQRKINRFKSIPKMYDVYAESKKESDRTSGNRPPLVSLSPHRYMTRWSEACRRNGHFYSPPDSSEVAYAPHATLCRVRRRLQFGRKPPKERDVLPSTDKSSTE</sequence>
<evidence type="ECO:0000256" key="2">
    <source>
        <dbReference type="ARBA" id="ARBA00008479"/>
    </source>
</evidence>
<dbReference type="PANTHER" id="PTHR13243:SF1">
    <property type="entry name" value="NUCLEOLAR PROTEIN 16"/>
    <property type="match status" value="1"/>
</dbReference>
<keyword evidence="4" id="KW-0539">Nucleus</keyword>
<feature type="compositionally biased region" description="Basic residues" evidence="5">
    <location>
        <begin position="1"/>
        <end position="11"/>
    </location>
</feature>
<reference evidence="7" key="1">
    <citation type="submission" date="2025-08" db="UniProtKB">
        <authorList>
            <consortium name="RefSeq"/>
        </authorList>
    </citation>
    <scope>IDENTIFICATION</scope>
</reference>
<evidence type="ECO:0000313" key="7">
    <source>
        <dbReference type="RefSeq" id="XP_005089624.1"/>
    </source>
</evidence>
<accession>A0ABM0JB57</accession>
<proteinExistence type="inferred from homology"/>